<feature type="binding site" evidence="8">
    <location>
        <begin position="98"/>
        <end position="101"/>
    </location>
    <ligand>
        <name>substrate</name>
    </ligand>
</feature>
<comment type="pathway">
    <text evidence="8">Purine metabolism; IMP biosynthesis via de novo pathway; 5-amino-1-(5-phospho-D-ribosyl)imidazole from N(2)-formyl-N(1)-(5-phospho-D-ribosyl)glycinamide: step 1/2.</text>
</comment>
<protein>
    <recommendedName>
        <fullName evidence="8">Phosphoribosylformylglycinamidine synthase subunit PurL</fullName>
        <shortName evidence="8">FGAM synthase</shortName>
        <ecNumber evidence="8">6.3.5.3</ecNumber>
    </recommendedName>
    <alternativeName>
        <fullName evidence="8">Formylglycinamide ribonucleotide amidotransferase subunit II</fullName>
        <shortName evidence="8">FGAR amidotransferase II</shortName>
        <shortName evidence="8">FGAR-AT II</shortName>
    </alternativeName>
    <alternativeName>
        <fullName evidence="8">Glutamine amidotransferase PurL</fullName>
    </alternativeName>
    <alternativeName>
        <fullName evidence="8">Phosphoribosylformylglycinamidine synthase subunit II</fullName>
    </alternativeName>
</protein>
<feature type="domain" description="PurM-like N-terminal" evidence="9">
    <location>
        <begin position="78"/>
        <end position="193"/>
    </location>
</feature>
<evidence type="ECO:0000256" key="5">
    <source>
        <dbReference type="ARBA" id="ARBA00022755"/>
    </source>
</evidence>
<dbReference type="PANTHER" id="PTHR43555">
    <property type="entry name" value="PHOSPHORIBOSYLFORMYLGLYCINAMIDINE SYNTHASE SUBUNIT PURL"/>
    <property type="match status" value="1"/>
</dbReference>
<evidence type="ECO:0000256" key="1">
    <source>
        <dbReference type="ARBA" id="ARBA00022490"/>
    </source>
</evidence>
<comment type="similarity">
    <text evidence="8">Belongs to the FGAMS family.</text>
</comment>
<dbReference type="PIRSF" id="PIRSF001587">
    <property type="entry name" value="FGAM_synthase_II"/>
    <property type="match status" value="1"/>
</dbReference>
<dbReference type="Proteomes" id="UP000603317">
    <property type="component" value="Unassembled WGS sequence"/>
</dbReference>
<dbReference type="Pfam" id="PF02769">
    <property type="entry name" value="AIRS_C"/>
    <property type="match status" value="2"/>
</dbReference>
<comment type="catalytic activity">
    <reaction evidence="8">
        <text>N(2)-formyl-N(1)-(5-phospho-beta-D-ribosyl)glycinamide + L-glutamine + ATP + H2O = 2-formamido-N(1)-(5-O-phospho-beta-D-ribosyl)acetamidine + L-glutamate + ADP + phosphate + H(+)</text>
        <dbReference type="Rhea" id="RHEA:17129"/>
        <dbReference type="ChEBI" id="CHEBI:15377"/>
        <dbReference type="ChEBI" id="CHEBI:15378"/>
        <dbReference type="ChEBI" id="CHEBI:29985"/>
        <dbReference type="ChEBI" id="CHEBI:30616"/>
        <dbReference type="ChEBI" id="CHEBI:43474"/>
        <dbReference type="ChEBI" id="CHEBI:58359"/>
        <dbReference type="ChEBI" id="CHEBI:147286"/>
        <dbReference type="ChEBI" id="CHEBI:147287"/>
        <dbReference type="ChEBI" id="CHEBI:456216"/>
        <dbReference type="EC" id="6.3.5.3"/>
    </reaction>
</comment>
<name>A0ABQ1F8T9_9SPHN</name>
<feature type="binding site" evidence="8">
    <location>
        <position position="56"/>
    </location>
    <ligand>
        <name>ATP</name>
        <dbReference type="ChEBI" id="CHEBI:30616"/>
    </ligand>
</feature>
<keyword evidence="1 8" id="KW-0963">Cytoplasm</keyword>
<feature type="binding site" evidence="8">
    <location>
        <position position="272"/>
    </location>
    <ligand>
        <name>Mg(2+)</name>
        <dbReference type="ChEBI" id="CHEBI:18420"/>
        <label>2</label>
    </ligand>
</feature>
<dbReference type="EC" id="6.3.5.3" evidence="8"/>
<organism evidence="12 13">
    <name type="scientific">Blastomonas marina</name>
    <dbReference type="NCBI Taxonomy" id="1867408"/>
    <lineage>
        <taxon>Bacteria</taxon>
        <taxon>Pseudomonadati</taxon>
        <taxon>Pseudomonadota</taxon>
        <taxon>Alphaproteobacteria</taxon>
        <taxon>Sphingomonadales</taxon>
        <taxon>Sphingomonadaceae</taxon>
        <taxon>Blastomonas</taxon>
    </lineage>
</organism>
<dbReference type="HAMAP" id="MF_00420">
    <property type="entry name" value="PurL_2"/>
    <property type="match status" value="1"/>
</dbReference>
<feature type="active site" description="Proton acceptor" evidence="8">
    <location>
        <position position="99"/>
    </location>
</feature>
<dbReference type="InterPro" id="IPR036676">
    <property type="entry name" value="PurM-like_C_sf"/>
</dbReference>
<dbReference type="Gene3D" id="3.90.650.10">
    <property type="entry name" value="PurM-like C-terminal domain"/>
    <property type="match status" value="2"/>
</dbReference>
<gene>
    <name evidence="8 12" type="primary">purL</name>
    <name evidence="12" type="ORF">GCM10010923_09680</name>
</gene>
<dbReference type="NCBIfam" id="TIGR01736">
    <property type="entry name" value="FGAM_synth_II"/>
    <property type="match status" value="1"/>
</dbReference>
<dbReference type="EMBL" id="BMID01000001">
    <property type="protein sequence ID" value="GGA02920.1"/>
    <property type="molecule type" value="Genomic_DNA"/>
</dbReference>
<feature type="binding site" evidence="8">
    <location>
        <position position="244"/>
    </location>
    <ligand>
        <name>substrate</name>
    </ligand>
</feature>
<sequence length="754" mass="81001">MPNTADTITPKITDEIVAQHGLSPEEYERVLHALGREPNLVELGIFSVMWSEHCSYKSSRLHLKKLPTEAEWVICGPGENAGVIDIGDGQAAIFKMESHNHPSYIEPYQGAATGVGGILRDVFTMGARPVANANALRFGRPDHPKMKHLVQGVVAGIGGYGNCVGVPTVAGETNFHPAYDGNILVNAMTVGVADADKIFYSAATGVGNPIVYVGSKTGRDGIHGATMASTDFEEDAEAKRPTVQVGDPFTEKLLIEACLELMATDAIVAIQDMGAAGLTSSSVEMATNGKAGIRLDMDQVPCREEGMTPYEMMLSESQERMLMVLKPGKEEMAAKIFEKWELDFAVIGEVTDTQHMVLEFGGEVVCDIPLGPLAADAPEYDRPYLSRAEYTEWAGIKPMANRPDSDDVRGDLLKLLASPNLASKRWISEQYDSQVGADTLQTGGDAGVVRVHGTKKALAISTDCTPRYVHADPYEGGKQAIAEAYRNLCAVGARPLAVTNCLNFANPQRPEIMAQFVHALEGMGDACRALDFPIVSGNVSLYNESKATGGGSAILPTPAIGGVGIIADYDAMATMPFKSEGDAIYLVAPEFWSRPDPTRSHLGKSLWLSVVHGRDEGRAPPVDLAAERGAGQIVRRLIEEGVVNAVHDISDGGLAVALAEMALGGNRGADVRASDDYTPAQWWFGEDQARYVITVPADKVDAFNRLVAEGPETDEAEWVGFHRIGTVGGDSLLGASLEDLREAHRSFFRDWMEA</sequence>
<comment type="function">
    <text evidence="8">Part of the phosphoribosylformylglycinamidine synthase complex involved in the purines biosynthetic pathway. Catalyzes the ATP-dependent conversion of formylglycinamide ribonucleotide (FGAR) and glutamine to yield formylglycinamidine ribonucleotide (FGAM) and glutamate. The FGAM synthase complex is composed of three subunits. PurQ produces an ammonia molecule by converting glutamine to glutamate. PurL transfers the ammonia molecule to FGAR to form FGAM in an ATP-dependent manner. PurS interacts with PurQ and PurL and is thought to assist in the transfer of the ammonia molecule from PurQ to PurL.</text>
</comment>
<dbReference type="InterPro" id="IPR016188">
    <property type="entry name" value="PurM-like_N"/>
</dbReference>
<dbReference type="InterPro" id="IPR010074">
    <property type="entry name" value="PRibForGlyAmidine_synth_PurL"/>
</dbReference>
<keyword evidence="4 8" id="KW-0547">Nucleotide-binding</keyword>
<evidence type="ECO:0000313" key="13">
    <source>
        <dbReference type="Proteomes" id="UP000603317"/>
    </source>
</evidence>
<feature type="domain" description="PurM-like C-terminal" evidence="10">
    <location>
        <begin position="580"/>
        <end position="714"/>
    </location>
</feature>
<dbReference type="NCBIfam" id="NF002290">
    <property type="entry name" value="PRK01213.1"/>
    <property type="match status" value="1"/>
</dbReference>
<evidence type="ECO:0000256" key="3">
    <source>
        <dbReference type="ARBA" id="ARBA00022723"/>
    </source>
</evidence>
<evidence type="ECO:0000256" key="6">
    <source>
        <dbReference type="ARBA" id="ARBA00022840"/>
    </source>
</evidence>
<evidence type="ECO:0000259" key="9">
    <source>
        <dbReference type="Pfam" id="PF00586"/>
    </source>
</evidence>
<keyword evidence="5 8" id="KW-0658">Purine biosynthesis</keyword>
<feature type="binding site" evidence="8">
    <location>
        <position position="120"/>
    </location>
    <ligand>
        <name>substrate</name>
    </ligand>
</feature>
<evidence type="ECO:0000313" key="12">
    <source>
        <dbReference type="EMBL" id="GGA02920.1"/>
    </source>
</evidence>
<feature type="active site" evidence="8">
    <location>
        <position position="53"/>
    </location>
</feature>
<dbReference type="CDD" id="cd02204">
    <property type="entry name" value="PurL_repeat2"/>
    <property type="match status" value="1"/>
</dbReference>
<dbReference type="CDD" id="cd02203">
    <property type="entry name" value="PurL_repeat1"/>
    <property type="match status" value="1"/>
</dbReference>
<evidence type="ECO:0000256" key="4">
    <source>
        <dbReference type="ARBA" id="ARBA00022741"/>
    </source>
</evidence>
<dbReference type="PANTHER" id="PTHR43555:SF1">
    <property type="entry name" value="PHOSPHORIBOSYLFORMYLGLYCINAMIDINE SYNTHASE SUBUNIT PURL"/>
    <property type="match status" value="1"/>
</dbReference>
<accession>A0ABQ1F8T9</accession>
<feature type="binding site" evidence="8">
    <location>
        <position position="97"/>
    </location>
    <ligand>
        <name>Mg(2+)</name>
        <dbReference type="ChEBI" id="CHEBI:18420"/>
        <label>1</label>
    </ligand>
</feature>
<dbReference type="InterPro" id="IPR041609">
    <property type="entry name" value="PurL_linker"/>
</dbReference>
<dbReference type="Pfam" id="PF18072">
    <property type="entry name" value="FGAR-AT_linker"/>
    <property type="match status" value="1"/>
</dbReference>
<comment type="caution">
    <text evidence="8">Lacks conserved residue(s) required for the propagation of feature annotation.</text>
</comment>
<comment type="caution">
    <text evidence="12">The sequence shown here is derived from an EMBL/GenBank/DDBJ whole genome shotgun (WGS) entry which is preliminary data.</text>
</comment>
<reference evidence="13" key="1">
    <citation type="journal article" date="2019" name="Int. J. Syst. Evol. Microbiol.">
        <title>The Global Catalogue of Microorganisms (GCM) 10K type strain sequencing project: providing services to taxonomists for standard genome sequencing and annotation.</title>
        <authorList>
            <consortium name="The Broad Institute Genomics Platform"/>
            <consortium name="The Broad Institute Genome Sequencing Center for Infectious Disease"/>
            <person name="Wu L."/>
            <person name="Ma J."/>
        </authorList>
    </citation>
    <scope>NUCLEOTIDE SEQUENCE [LARGE SCALE GENOMIC DNA]</scope>
    <source>
        <strain evidence="13">CGMCC 1.15297</strain>
    </source>
</reference>
<feature type="binding site" evidence="8">
    <location>
        <position position="537"/>
    </location>
    <ligand>
        <name>ATP</name>
        <dbReference type="ChEBI" id="CHEBI:30616"/>
    </ligand>
</feature>
<dbReference type="Gene3D" id="3.30.1330.10">
    <property type="entry name" value="PurM-like, N-terminal domain"/>
    <property type="match status" value="2"/>
</dbReference>
<dbReference type="RefSeq" id="WP_188641624.1">
    <property type="nucleotide sequence ID" value="NZ_BMID01000001.1"/>
</dbReference>
<keyword evidence="2 8" id="KW-0436">Ligase</keyword>
<dbReference type="InterPro" id="IPR036921">
    <property type="entry name" value="PurM-like_N_sf"/>
</dbReference>
<dbReference type="InterPro" id="IPR010918">
    <property type="entry name" value="PurM-like_C_dom"/>
</dbReference>
<proteinExistence type="inferred from homology"/>
<keyword evidence="13" id="KW-1185">Reference proteome</keyword>
<feature type="binding site" evidence="8">
    <location>
        <position position="121"/>
    </location>
    <ligand>
        <name>Mg(2+)</name>
        <dbReference type="ChEBI" id="CHEBI:18420"/>
        <label>2</label>
    </ligand>
</feature>
<feature type="binding site" evidence="8">
    <location>
        <position position="95"/>
    </location>
    <ligand>
        <name>ATP</name>
        <dbReference type="ChEBI" id="CHEBI:30616"/>
    </ligand>
</feature>
<feature type="binding site" evidence="8">
    <location>
        <position position="538"/>
    </location>
    <ligand>
        <name>Mg(2+)</name>
        <dbReference type="ChEBI" id="CHEBI:18420"/>
        <label>1</label>
    </ligand>
</feature>
<feature type="binding site" evidence="8">
    <location>
        <position position="500"/>
    </location>
    <ligand>
        <name>ATP</name>
        <dbReference type="ChEBI" id="CHEBI:30616"/>
    </ligand>
</feature>
<feature type="binding site" evidence="8">
    <location>
        <begin position="316"/>
        <end position="318"/>
    </location>
    <ligand>
        <name>substrate</name>
    </ligand>
</feature>
<evidence type="ECO:0000259" key="10">
    <source>
        <dbReference type="Pfam" id="PF02769"/>
    </source>
</evidence>
<evidence type="ECO:0000259" key="11">
    <source>
        <dbReference type="Pfam" id="PF18072"/>
    </source>
</evidence>
<keyword evidence="6 8" id="KW-0067">ATP-binding</keyword>
<evidence type="ECO:0000256" key="7">
    <source>
        <dbReference type="ARBA" id="ARBA00022842"/>
    </source>
</evidence>
<keyword evidence="3 8" id="KW-0479">Metal-binding</keyword>
<evidence type="ECO:0000256" key="2">
    <source>
        <dbReference type="ARBA" id="ARBA00022598"/>
    </source>
</evidence>
<evidence type="ECO:0000256" key="8">
    <source>
        <dbReference type="HAMAP-Rule" id="MF_00420"/>
    </source>
</evidence>
<comment type="subcellular location">
    <subcellularLocation>
        <location evidence="8">Cytoplasm</location>
    </subcellularLocation>
</comment>
<comment type="subunit">
    <text evidence="8">Monomer. Part of the FGAM synthase complex composed of 1 PurL, 1 PurQ and 2 PurS subunits.</text>
</comment>
<feature type="binding site" evidence="8">
    <location>
        <position position="540"/>
    </location>
    <ligand>
        <name>substrate</name>
    </ligand>
</feature>
<dbReference type="SUPFAM" id="SSF55326">
    <property type="entry name" value="PurM N-terminal domain-like"/>
    <property type="match status" value="2"/>
</dbReference>
<dbReference type="Pfam" id="PF00586">
    <property type="entry name" value="AIRS"/>
    <property type="match status" value="2"/>
</dbReference>
<dbReference type="SUPFAM" id="SSF56042">
    <property type="entry name" value="PurM C-terminal domain-like"/>
    <property type="match status" value="2"/>
</dbReference>
<feature type="domain" description="PurM-like N-terminal" evidence="9">
    <location>
        <begin position="443"/>
        <end position="566"/>
    </location>
</feature>
<feature type="domain" description="Phosphoribosylformylglycinamidine synthase linker" evidence="11">
    <location>
        <begin position="18"/>
        <end position="57"/>
    </location>
</feature>
<feature type="domain" description="PurM-like C-terminal" evidence="10">
    <location>
        <begin position="206"/>
        <end position="358"/>
    </location>
</feature>
<keyword evidence="7 8" id="KW-0460">Magnesium</keyword>